<dbReference type="InterPro" id="IPR007344">
    <property type="entry name" value="GrpB/CoaE"/>
</dbReference>
<protein>
    <submittedName>
        <fullName evidence="1">Dephospho-CoA kinase/protein folding accessory domain-containing protein</fullName>
    </submittedName>
</protein>
<keyword evidence="1" id="KW-0808">Transferase</keyword>
<evidence type="ECO:0000313" key="1">
    <source>
        <dbReference type="EMBL" id="CUO91556.1"/>
    </source>
</evidence>
<name>A0A174IZX1_9FIRM</name>
<sequence>MSSTLSEMSLEDLWELFPIFLEPHQAVWKEWYEEETSLLMGILPHRETMRISHIGSTSVCTIWAKPIVDILIEVPDDSDMELINSILEDNGYLCMSRGNRRISFNKGYTENGFAERVFHLHLRYIGDHDELYFRDYLIENPDIAHEYERLKLRLWKEFEHDRDSYTDSKSDFVAKYTQIAKETYGEI</sequence>
<dbReference type="Pfam" id="PF04229">
    <property type="entry name" value="GrpB"/>
    <property type="match status" value="1"/>
</dbReference>
<reference evidence="1 2" key="1">
    <citation type="submission" date="2015-09" db="EMBL/GenBank/DDBJ databases">
        <authorList>
            <consortium name="Pathogen Informatics"/>
        </authorList>
    </citation>
    <scope>NUCLEOTIDE SEQUENCE [LARGE SCALE GENOMIC DNA]</scope>
    <source>
        <strain evidence="1 2">2789STDY5834876</strain>
    </source>
</reference>
<evidence type="ECO:0000313" key="2">
    <source>
        <dbReference type="Proteomes" id="UP000095544"/>
    </source>
</evidence>
<dbReference type="GO" id="GO:0016301">
    <property type="term" value="F:kinase activity"/>
    <property type="evidence" value="ECO:0007669"/>
    <property type="project" value="UniProtKB-KW"/>
</dbReference>
<gene>
    <name evidence="1" type="ORF">ERS852491_03696</name>
</gene>
<dbReference type="Gene3D" id="3.30.460.10">
    <property type="entry name" value="Beta Polymerase, domain 2"/>
    <property type="match status" value="1"/>
</dbReference>
<dbReference type="OrthoDB" id="9813917at2"/>
<dbReference type="STRING" id="39482.ERS852491_03696"/>
<accession>A0A174IZX1</accession>
<dbReference type="PANTHER" id="PTHR34822:SF1">
    <property type="entry name" value="GRPB FAMILY PROTEIN"/>
    <property type="match status" value="1"/>
</dbReference>
<dbReference type="AlphaFoldDB" id="A0A174IZX1"/>
<dbReference type="InterPro" id="IPR043519">
    <property type="entry name" value="NT_sf"/>
</dbReference>
<dbReference type="SUPFAM" id="SSF81301">
    <property type="entry name" value="Nucleotidyltransferase"/>
    <property type="match status" value="1"/>
</dbReference>
<proteinExistence type="predicted"/>
<organism evidence="1 2">
    <name type="scientific">Faecalicatena contorta</name>
    <dbReference type="NCBI Taxonomy" id="39482"/>
    <lineage>
        <taxon>Bacteria</taxon>
        <taxon>Bacillati</taxon>
        <taxon>Bacillota</taxon>
        <taxon>Clostridia</taxon>
        <taxon>Lachnospirales</taxon>
        <taxon>Lachnospiraceae</taxon>
        <taxon>Faecalicatena</taxon>
    </lineage>
</organism>
<dbReference type="RefSeq" id="WP_050639361.1">
    <property type="nucleotide sequence ID" value="NZ_BAAACT010000069.1"/>
</dbReference>
<keyword evidence="1" id="KW-0418">Kinase</keyword>
<dbReference type="PANTHER" id="PTHR34822">
    <property type="entry name" value="GRPB DOMAIN PROTEIN (AFU_ORTHOLOGUE AFUA_1G01530)"/>
    <property type="match status" value="1"/>
</dbReference>
<dbReference type="Proteomes" id="UP000095544">
    <property type="component" value="Unassembled WGS sequence"/>
</dbReference>
<dbReference type="EMBL" id="CYZU01000043">
    <property type="protein sequence ID" value="CUO91556.1"/>
    <property type="molecule type" value="Genomic_DNA"/>
</dbReference>